<evidence type="ECO:0000313" key="1">
    <source>
        <dbReference type="EMBL" id="WIM79073.1"/>
    </source>
</evidence>
<gene>
    <name evidence="1" type="ORF">QP018_09900</name>
</gene>
<accession>A0AAX3XAA4</accession>
<sequence>MVLFYIVIDFSPTSTTTNARFACALYLRPEGQSFTALFDKKCRLY</sequence>
<proteinExistence type="predicted"/>
<organism evidence="1 2">
    <name type="scientific">Gallibacterium anatis</name>
    <dbReference type="NCBI Taxonomy" id="750"/>
    <lineage>
        <taxon>Bacteria</taxon>
        <taxon>Pseudomonadati</taxon>
        <taxon>Pseudomonadota</taxon>
        <taxon>Gammaproteobacteria</taxon>
        <taxon>Pasteurellales</taxon>
        <taxon>Pasteurellaceae</taxon>
        <taxon>Gallibacterium</taxon>
    </lineage>
</organism>
<dbReference type="Proteomes" id="UP001226750">
    <property type="component" value="Chromosome"/>
</dbReference>
<keyword evidence="2" id="KW-1185">Reference proteome</keyword>
<dbReference type="AlphaFoldDB" id="A0AAX3XAA4"/>
<dbReference type="RefSeq" id="WP_285090759.1">
    <property type="nucleotide sequence ID" value="NZ_CP126975.1"/>
</dbReference>
<protein>
    <submittedName>
        <fullName evidence="1">Uncharacterized protein</fullName>
    </submittedName>
</protein>
<dbReference type="EMBL" id="CP126975">
    <property type="protein sequence ID" value="WIM79073.1"/>
    <property type="molecule type" value="Genomic_DNA"/>
</dbReference>
<evidence type="ECO:0000313" key="2">
    <source>
        <dbReference type="Proteomes" id="UP001226750"/>
    </source>
</evidence>
<reference evidence="1 2" key="1">
    <citation type="submission" date="2023-06" db="EMBL/GenBank/DDBJ databases">
        <title>Complete Genome Sequence of Gallibacterium anatis Strain BJF12, Isolated from a chicken with diarrhea.</title>
        <authorList>
            <person name="Guo F."/>
            <person name="Bu W."/>
            <person name="Xu F."/>
            <person name="Wen T."/>
        </authorList>
    </citation>
    <scope>NUCLEOTIDE SEQUENCE [LARGE SCALE GENOMIC DNA]</scope>
    <source>
        <strain evidence="1 2">BJF12</strain>
    </source>
</reference>
<name>A0AAX3XAA4_9PAST</name>